<dbReference type="PANTHER" id="PTHR47470:SF1">
    <property type="entry name" value="FAD-DEPENDENT OXIDOREDUCTASE 2 FAD BINDING DOMAIN-CONTAINING PROTEIN"/>
    <property type="match status" value="1"/>
</dbReference>
<keyword evidence="7" id="KW-1185">Reference proteome</keyword>
<dbReference type="PANTHER" id="PTHR47470">
    <property type="entry name" value="CHOLESTEROL OXIDASE"/>
    <property type="match status" value="1"/>
</dbReference>
<comment type="cofactor">
    <cofactor evidence="1">
        <name>FAD</name>
        <dbReference type="ChEBI" id="CHEBI:57692"/>
    </cofactor>
</comment>
<keyword evidence="3" id="KW-0285">Flavoprotein</keyword>
<dbReference type="EMBL" id="BNJF01000011">
    <property type="protein sequence ID" value="GHO51191.1"/>
    <property type="molecule type" value="Genomic_DNA"/>
</dbReference>
<evidence type="ECO:0000313" key="7">
    <source>
        <dbReference type="Proteomes" id="UP000612362"/>
    </source>
</evidence>
<comment type="similarity">
    <text evidence="2">Belongs to the GMC oxidoreductase family.</text>
</comment>
<dbReference type="GO" id="GO:0016491">
    <property type="term" value="F:oxidoreductase activity"/>
    <property type="evidence" value="ECO:0007669"/>
    <property type="project" value="UniProtKB-KW"/>
</dbReference>
<dbReference type="AlphaFoldDB" id="A0A8J3MYQ6"/>
<evidence type="ECO:0000256" key="5">
    <source>
        <dbReference type="ARBA" id="ARBA00023002"/>
    </source>
</evidence>
<dbReference type="RefSeq" id="WP_220200140.1">
    <property type="nucleotide sequence ID" value="NZ_BNJF01000011.1"/>
</dbReference>
<proteinExistence type="inferred from homology"/>
<keyword evidence="5" id="KW-0560">Oxidoreductase</keyword>
<evidence type="ECO:0000256" key="3">
    <source>
        <dbReference type="ARBA" id="ARBA00022630"/>
    </source>
</evidence>
<comment type="caution">
    <text evidence="6">The sequence shown here is derived from an EMBL/GenBank/DDBJ whole genome shotgun (WGS) entry which is preliminary data.</text>
</comment>
<dbReference type="Proteomes" id="UP000612362">
    <property type="component" value="Unassembled WGS sequence"/>
</dbReference>
<gene>
    <name evidence="6" type="ORF">KSX_93540</name>
</gene>
<reference evidence="6" key="1">
    <citation type="submission" date="2020-10" db="EMBL/GenBank/DDBJ databases">
        <title>Taxonomic study of unclassified bacteria belonging to the class Ktedonobacteria.</title>
        <authorList>
            <person name="Yabe S."/>
            <person name="Wang C.M."/>
            <person name="Zheng Y."/>
            <person name="Sakai Y."/>
            <person name="Cavaletti L."/>
            <person name="Monciardini P."/>
            <person name="Donadio S."/>
        </authorList>
    </citation>
    <scope>NUCLEOTIDE SEQUENCE</scope>
    <source>
        <strain evidence="6">SOSP1-1</strain>
    </source>
</reference>
<sequence length="219" mass="24621">MSQSTSQEVVHPSLSFTETMKGFVNFSELDGGQAALQDVPRKMALLVHLTIEIDHIEQFTRSITHQAAISGYVECEALGGKLPIEKGIFQLFLAEVASANTRMWYRLFFHDPSGRRLSLIGFKVLPGKMGLNVWQATTTLFVSVLAGEEDTPTEGEQGQTIASGIISLHFVDFLHQLASFRARGSTRRKGVEGMCTFFFFFVQGLWKAYYRAWKSHRHI</sequence>
<evidence type="ECO:0000256" key="2">
    <source>
        <dbReference type="ARBA" id="ARBA00010790"/>
    </source>
</evidence>
<organism evidence="6 7">
    <name type="scientific">Ktedonospora formicarum</name>
    <dbReference type="NCBI Taxonomy" id="2778364"/>
    <lineage>
        <taxon>Bacteria</taxon>
        <taxon>Bacillati</taxon>
        <taxon>Chloroflexota</taxon>
        <taxon>Ktedonobacteria</taxon>
        <taxon>Ktedonobacterales</taxon>
        <taxon>Ktedonobacteraceae</taxon>
        <taxon>Ktedonospora</taxon>
    </lineage>
</organism>
<accession>A0A8J3MYQ6</accession>
<evidence type="ECO:0000313" key="6">
    <source>
        <dbReference type="EMBL" id="GHO51191.1"/>
    </source>
</evidence>
<evidence type="ECO:0000256" key="4">
    <source>
        <dbReference type="ARBA" id="ARBA00022827"/>
    </source>
</evidence>
<dbReference type="InterPro" id="IPR052542">
    <property type="entry name" value="Cholesterol_Oxidase"/>
</dbReference>
<evidence type="ECO:0000256" key="1">
    <source>
        <dbReference type="ARBA" id="ARBA00001974"/>
    </source>
</evidence>
<name>A0A8J3MYQ6_9CHLR</name>
<keyword evidence="4" id="KW-0274">FAD</keyword>
<protein>
    <submittedName>
        <fullName evidence="6">Uncharacterized protein</fullName>
    </submittedName>
</protein>